<dbReference type="Proteomes" id="UP000249619">
    <property type="component" value="Unassembled WGS sequence"/>
</dbReference>
<evidence type="ECO:0000256" key="3">
    <source>
        <dbReference type="ARBA" id="ARBA00022833"/>
    </source>
</evidence>
<dbReference type="SMART" id="SM00066">
    <property type="entry name" value="GAL4"/>
    <property type="match status" value="1"/>
</dbReference>
<keyword evidence="5" id="KW-0238">DNA-binding</keyword>
<dbReference type="Pfam" id="PF04082">
    <property type="entry name" value="Fungal_trans"/>
    <property type="match status" value="1"/>
</dbReference>
<dbReference type="GO" id="GO:0003677">
    <property type="term" value="F:DNA binding"/>
    <property type="evidence" value="ECO:0007669"/>
    <property type="project" value="UniProtKB-KW"/>
</dbReference>
<dbReference type="Pfam" id="PF00172">
    <property type="entry name" value="Zn_clus"/>
    <property type="match status" value="1"/>
</dbReference>
<dbReference type="InterPro" id="IPR001138">
    <property type="entry name" value="Zn2Cys6_DnaBD"/>
</dbReference>
<dbReference type="CDD" id="cd12148">
    <property type="entry name" value="fungal_TF_MHR"/>
    <property type="match status" value="1"/>
</dbReference>
<dbReference type="AlphaFoldDB" id="A0A364N2P7"/>
<dbReference type="STRING" id="183478.A0A364N2P7"/>
<evidence type="ECO:0000256" key="5">
    <source>
        <dbReference type="ARBA" id="ARBA00023125"/>
    </source>
</evidence>
<dbReference type="GO" id="GO:0000981">
    <property type="term" value="F:DNA-binding transcription factor activity, RNA polymerase II-specific"/>
    <property type="evidence" value="ECO:0007669"/>
    <property type="project" value="InterPro"/>
</dbReference>
<dbReference type="GO" id="GO:0008270">
    <property type="term" value="F:zinc ion binding"/>
    <property type="evidence" value="ECO:0007669"/>
    <property type="project" value="InterPro"/>
</dbReference>
<organism evidence="9 10">
    <name type="scientific">Stemphylium lycopersici</name>
    <name type="common">Tomato gray leaf spot disease fungus</name>
    <name type="synonym">Thyrospora lycopersici</name>
    <dbReference type="NCBI Taxonomy" id="183478"/>
    <lineage>
        <taxon>Eukaryota</taxon>
        <taxon>Fungi</taxon>
        <taxon>Dikarya</taxon>
        <taxon>Ascomycota</taxon>
        <taxon>Pezizomycotina</taxon>
        <taxon>Dothideomycetes</taxon>
        <taxon>Pleosporomycetidae</taxon>
        <taxon>Pleosporales</taxon>
        <taxon>Pleosporineae</taxon>
        <taxon>Pleosporaceae</taxon>
        <taxon>Stemphylium</taxon>
    </lineage>
</organism>
<dbReference type="PANTHER" id="PTHR31313">
    <property type="entry name" value="TY1 ENHANCER ACTIVATOR"/>
    <property type="match status" value="1"/>
</dbReference>
<evidence type="ECO:0000256" key="6">
    <source>
        <dbReference type="ARBA" id="ARBA00023163"/>
    </source>
</evidence>
<name>A0A364N2P7_STELY</name>
<dbReference type="CDD" id="cd00067">
    <property type="entry name" value="GAL4"/>
    <property type="match status" value="1"/>
</dbReference>
<comment type="subcellular location">
    <subcellularLocation>
        <location evidence="1">Nucleus</location>
    </subcellularLocation>
</comment>
<sequence length="699" mass="78275">MSDQPATKRQKHVTTACLNCRKRKIKCDASTPSCSNCMLYTQECVYRHGLDKRKIPMKDRLAAAEAYSSELETLLVANGIALPGQEQEMLPTVPSPAHLRSELSTTGICGYPDQTAISEHKEIPGSSTVDTCPSLIEGSSPLVDQITGSLGSLQLAEDGQLRFYGATSNLHILTKETRVSAQRHGLTQPNEVDDILRAAGVGHFVDPELEEHLIKLYFCWEDPSIHFVEQDVFYRERKRCKANFGTSKLYSEVLVNAMCAVGASFTSRHCIELPEPLVDFFASRSRALLDIELDSPTISTVQSLGILSGVESIRKLDARGWLYSGMAVRLATDLGLHLDSQFYVDAGIIGEEEASLRKVVFWGVFIHERMWSLYLGRPVSLNENAITIPRYVARQTNTRYWQPYTDEENDTVFPPLLDPIEELHSFNASLCAKMARVRDTLYSDSPLASSSPRQLHDFASDMRSELLDWHVALPEALRVDLSSIVAFYVPHVLQLHMQYHTLMILVNRPFFAENTPSIPNITLSDPRIGRPTCTESARAISRLLQIYRRLFNFRRINIQAVHLIFTASLIHALNACQATADHSLRNSAWNDLETCQQALSEMSTGFQSAARALQVVNGIKSELLTATRKGVKRSAYFGATMNEGELSKKRQRPDGSQRSISTFAESVDTAQDQPILDPSLNLVDSIFWSEMMSLDFSRY</sequence>
<dbReference type="SUPFAM" id="SSF57701">
    <property type="entry name" value="Zn2/Cys6 DNA-binding domain"/>
    <property type="match status" value="1"/>
</dbReference>
<dbReference type="GO" id="GO:0006351">
    <property type="term" value="P:DNA-templated transcription"/>
    <property type="evidence" value="ECO:0007669"/>
    <property type="project" value="InterPro"/>
</dbReference>
<keyword evidence="2" id="KW-0479">Metal-binding</keyword>
<feature type="domain" description="Zn(2)-C6 fungal-type" evidence="8">
    <location>
        <begin position="16"/>
        <end position="46"/>
    </location>
</feature>
<evidence type="ECO:0000256" key="7">
    <source>
        <dbReference type="ARBA" id="ARBA00023242"/>
    </source>
</evidence>
<keyword evidence="6" id="KW-0804">Transcription</keyword>
<evidence type="ECO:0000256" key="1">
    <source>
        <dbReference type="ARBA" id="ARBA00004123"/>
    </source>
</evidence>
<dbReference type="EMBL" id="QGDH01000066">
    <property type="protein sequence ID" value="RAR10303.1"/>
    <property type="molecule type" value="Genomic_DNA"/>
</dbReference>
<comment type="caution">
    <text evidence="9">The sequence shown here is derived from an EMBL/GenBank/DDBJ whole genome shotgun (WGS) entry which is preliminary data.</text>
</comment>
<dbReference type="InterPro" id="IPR036864">
    <property type="entry name" value="Zn2-C6_fun-type_DNA-bd_sf"/>
</dbReference>
<dbReference type="PROSITE" id="PS00463">
    <property type="entry name" value="ZN2_CY6_FUNGAL_1"/>
    <property type="match status" value="1"/>
</dbReference>
<dbReference type="InterPro" id="IPR051615">
    <property type="entry name" value="Transcr_Regulatory_Elem"/>
</dbReference>
<proteinExistence type="predicted"/>
<dbReference type="PROSITE" id="PS50048">
    <property type="entry name" value="ZN2_CY6_FUNGAL_2"/>
    <property type="match status" value="1"/>
</dbReference>
<keyword evidence="4" id="KW-0805">Transcription regulation</keyword>
<evidence type="ECO:0000256" key="2">
    <source>
        <dbReference type="ARBA" id="ARBA00022723"/>
    </source>
</evidence>
<accession>A0A364N2P7</accession>
<evidence type="ECO:0000313" key="9">
    <source>
        <dbReference type="EMBL" id="RAR10303.1"/>
    </source>
</evidence>
<dbReference type="GO" id="GO:0005634">
    <property type="term" value="C:nucleus"/>
    <property type="evidence" value="ECO:0007669"/>
    <property type="project" value="UniProtKB-SubCell"/>
</dbReference>
<evidence type="ECO:0000256" key="4">
    <source>
        <dbReference type="ARBA" id="ARBA00023015"/>
    </source>
</evidence>
<gene>
    <name evidence="9" type="ORF">DDE83_005074</name>
</gene>
<dbReference type="PANTHER" id="PTHR31313:SF77">
    <property type="entry name" value="ZN(II)2CYS6 TRANSCRIPTION FACTOR (EUROFUNG)"/>
    <property type="match status" value="1"/>
</dbReference>
<reference evidence="10" key="1">
    <citation type="submission" date="2018-05" db="EMBL/GenBank/DDBJ databases">
        <title>Draft genome sequence of Stemphylium lycopersici strain CIDEFI 213.</title>
        <authorList>
            <person name="Medina R."/>
            <person name="Franco M.E.E."/>
            <person name="Lucentini C.G."/>
            <person name="Saparrat M.C.N."/>
            <person name="Balatti P.A."/>
        </authorList>
    </citation>
    <scope>NUCLEOTIDE SEQUENCE [LARGE SCALE GENOMIC DNA]</scope>
    <source>
        <strain evidence="10">CIDEFI 213</strain>
    </source>
</reference>
<evidence type="ECO:0000313" key="10">
    <source>
        <dbReference type="Proteomes" id="UP000249619"/>
    </source>
</evidence>
<keyword evidence="7" id="KW-0539">Nucleus</keyword>
<dbReference type="SMART" id="SM00906">
    <property type="entry name" value="Fungal_trans"/>
    <property type="match status" value="1"/>
</dbReference>
<evidence type="ECO:0000259" key="8">
    <source>
        <dbReference type="PROSITE" id="PS50048"/>
    </source>
</evidence>
<protein>
    <submittedName>
        <fullName evidence="9">Nitrogen assimilation transcription factor nit-4</fullName>
    </submittedName>
</protein>
<keyword evidence="3" id="KW-0862">Zinc</keyword>
<dbReference type="InterPro" id="IPR007219">
    <property type="entry name" value="XnlR_reg_dom"/>
</dbReference>
<keyword evidence="10" id="KW-1185">Reference proteome</keyword>
<dbReference type="Gene3D" id="4.10.240.10">
    <property type="entry name" value="Zn(2)-C6 fungal-type DNA-binding domain"/>
    <property type="match status" value="1"/>
</dbReference>